<feature type="non-terminal residue" evidence="1">
    <location>
        <position position="179"/>
    </location>
</feature>
<protein>
    <submittedName>
        <fullName evidence="1">Uncharacterized protein</fullName>
    </submittedName>
</protein>
<dbReference type="EMBL" id="BART01004513">
    <property type="protein sequence ID" value="GAG71662.1"/>
    <property type="molecule type" value="Genomic_DNA"/>
</dbReference>
<organism evidence="1">
    <name type="scientific">marine sediment metagenome</name>
    <dbReference type="NCBI Taxonomy" id="412755"/>
    <lineage>
        <taxon>unclassified sequences</taxon>
        <taxon>metagenomes</taxon>
        <taxon>ecological metagenomes</taxon>
    </lineage>
</organism>
<proteinExistence type="predicted"/>
<sequence>MGAAGGVKRVGVKWEVDISQLTNLEKVIQKQLTTIKKLNQVQGSVVKSSQKITQAQKQQIQSTQQLNTTMQQGFTLLAQYAQATFGLQQAQASLAATQIQQLEAIHQGVTARRRLTLVTNQLTQSTNRQASATSKSTKAWLRNAKTLVLWGVGAASVYRLQRLLRRAIGEALELLFKET</sequence>
<reference evidence="1" key="1">
    <citation type="journal article" date="2014" name="Front. Microbiol.">
        <title>High frequency of phylogenetically diverse reductive dehalogenase-homologous genes in deep subseafloor sedimentary metagenomes.</title>
        <authorList>
            <person name="Kawai M."/>
            <person name="Futagami T."/>
            <person name="Toyoda A."/>
            <person name="Takaki Y."/>
            <person name="Nishi S."/>
            <person name="Hori S."/>
            <person name="Arai W."/>
            <person name="Tsubouchi T."/>
            <person name="Morono Y."/>
            <person name="Uchiyama I."/>
            <person name="Ito T."/>
            <person name="Fujiyama A."/>
            <person name="Inagaki F."/>
            <person name="Takami H."/>
        </authorList>
    </citation>
    <scope>NUCLEOTIDE SEQUENCE</scope>
    <source>
        <strain evidence="1">Expedition CK06-06</strain>
    </source>
</reference>
<name>X1AQN4_9ZZZZ</name>
<dbReference type="AlphaFoldDB" id="X1AQN4"/>
<accession>X1AQN4</accession>
<comment type="caution">
    <text evidence="1">The sequence shown here is derived from an EMBL/GenBank/DDBJ whole genome shotgun (WGS) entry which is preliminary data.</text>
</comment>
<gene>
    <name evidence="1" type="ORF">S01H4_11266</name>
</gene>
<evidence type="ECO:0000313" key="1">
    <source>
        <dbReference type="EMBL" id="GAG71662.1"/>
    </source>
</evidence>